<dbReference type="Proteomes" id="UP001162131">
    <property type="component" value="Unassembled WGS sequence"/>
</dbReference>
<keyword evidence="2" id="KW-1185">Reference proteome</keyword>
<reference evidence="1" key="1">
    <citation type="submission" date="2021-09" db="EMBL/GenBank/DDBJ databases">
        <authorList>
            <consortium name="AG Swart"/>
            <person name="Singh M."/>
            <person name="Singh A."/>
            <person name="Seah K."/>
            <person name="Emmerich C."/>
        </authorList>
    </citation>
    <scope>NUCLEOTIDE SEQUENCE</scope>
    <source>
        <strain evidence="1">ATCC30299</strain>
    </source>
</reference>
<name>A0AAU9ISH9_9CILI</name>
<evidence type="ECO:0000313" key="2">
    <source>
        <dbReference type="Proteomes" id="UP001162131"/>
    </source>
</evidence>
<accession>A0AAU9ISH9</accession>
<organism evidence="1 2">
    <name type="scientific">Blepharisma stoltei</name>
    <dbReference type="NCBI Taxonomy" id="1481888"/>
    <lineage>
        <taxon>Eukaryota</taxon>
        <taxon>Sar</taxon>
        <taxon>Alveolata</taxon>
        <taxon>Ciliophora</taxon>
        <taxon>Postciliodesmatophora</taxon>
        <taxon>Heterotrichea</taxon>
        <taxon>Heterotrichida</taxon>
        <taxon>Blepharismidae</taxon>
        <taxon>Blepharisma</taxon>
    </lineage>
</organism>
<dbReference type="EMBL" id="CAJZBQ010000013">
    <property type="protein sequence ID" value="CAG9315119.1"/>
    <property type="molecule type" value="Genomic_DNA"/>
</dbReference>
<evidence type="ECO:0000313" key="1">
    <source>
        <dbReference type="EMBL" id="CAG9315119.1"/>
    </source>
</evidence>
<comment type="caution">
    <text evidence="1">The sequence shown here is derived from an EMBL/GenBank/DDBJ whole genome shotgun (WGS) entry which is preliminary data.</text>
</comment>
<gene>
    <name evidence="1" type="ORF">BSTOLATCC_MIC12893</name>
</gene>
<sequence>MPIIISMEYLIDLNRGSLRTIFQIHSSEKQTISYNEFIKFCTIVRIYPDMLSSFELKRLVMKTANSHTYIDRKVELGYLQFEKLLVLIAEHCFDGIQTNEKLGLMFMHIKNPCKQNYQVEIFTSPDNYYPKEDFSPITIQALSHSIERPGIKTTSFIKSNGHLGESTHEHINESSIKRVINKSASLKIPFSSMGAFKNQSILSPKFIQPTPKNINKKVKQLYALISPRNSSSRNISSISPKNKNESSISIDHSVMSNKSKSIVDLSKLPSNLHISPEANSIQKSNDKDKLDQLKSVFLNFKSNFEEKKAIKRPCIGAQMQTFIKNIHKRRYESKIVLKFAFENWKLKAMLKG</sequence>
<dbReference type="AlphaFoldDB" id="A0AAU9ISH9"/>
<proteinExistence type="predicted"/>
<protein>
    <submittedName>
        <fullName evidence="1">Uncharacterized protein</fullName>
    </submittedName>
</protein>